<sequence>MSELNILKFSQLERPAILLTHRYRGRGRAPLLPARLYRPNEPQRTQNLRRRPPKPTRPTGSMPRGMPGAVVLKAWDVAAAASPPACALHPAMSQGPPVTTSRPRCKPCRRLQPHLHVTADRNMATVPLKTRPDVSYVVLECGVLFIFGEDLCYR</sequence>
<dbReference type="AlphaFoldDB" id="A0A6B0RC13"/>
<dbReference type="Proteomes" id="UP000322234">
    <property type="component" value="Unassembled WGS sequence"/>
</dbReference>
<protein>
    <submittedName>
        <fullName evidence="2">Uncharacterized protein</fullName>
    </submittedName>
</protein>
<keyword evidence="3" id="KW-1185">Reference proteome</keyword>
<evidence type="ECO:0000313" key="3">
    <source>
        <dbReference type="Proteomes" id="UP000322234"/>
    </source>
</evidence>
<gene>
    <name evidence="2" type="ORF">E5288_WYG018161</name>
</gene>
<comment type="caution">
    <text evidence="2">The sequence shown here is derived from an EMBL/GenBank/DDBJ whole genome shotgun (WGS) entry which is preliminary data.</text>
</comment>
<accession>A0A6B0RC13</accession>
<name>A0A6B0RC13_9CETA</name>
<organism evidence="2 3">
    <name type="scientific">Bos mutus</name>
    <name type="common">wild yak</name>
    <dbReference type="NCBI Taxonomy" id="72004"/>
    <lineage>
        <taxon>Eukaryota</taxon>
        <taxon>Metazoa</taxon>
        <taxon>Chordata</taxon>
        <taxon>Craniata</taxon>
        <taxon>Vertebrata</taxon>
        <taxon>Euteleostomi</taxon>
        <taxon>Mammalia</taxon>
        <taxon>Eutheria</taxon>
        <taxon>Laurasiatheria</taxon>
        <taxon>Artiodactyla</taxon>
        <taxon>Ruminantia</taxon>
        <taxon>Pecora</taxon>
        <taxon>Bovidae</taxon>
        <taxon>Bovinae</taxon>
        <taxon>Bos</taxon>
    </lineage>
</organism>
<proteinExistence type="predicted"/>
<evidence type="ECO:0000313" key="2">
    <source>
        <dbReference type="EMBL" id="MXQ87699.1"/>
    </source>
</evidence>
<dbReference type="EMBL" id="VBQZ03000040">
    <property type="protein sequence ID" value="MXQ87699.1"/>
    <property type="molecule type" value="Genomic_DNA"/>
</dbReference>
<feature type="region of interest" description="Disordered" evidence="1">
    <location>
        <begin position="30"/>
        <end position="66"/>
    </location>
</feature>
<reference evidence="2" key="1">
    <citation type="submission" date="2019-10" db="EMBL/GenBank/DDBJ databases">
        <title>The sequence and de novo assembly of the wild yak genome.</title>
        <authorList>
            <person name="Liu Y."/>
        </authorList>
    </citation>
    <scope>NUCLEOTIDE SEQUENCE [LARGE SCALE GENOMIC DNA]</scope>
    <source>
        <strain evidence="2">WY2019</strain>
    </source>
</reference>
<evidence type="ECO:0000256" key="1">
    <source>
        <dbReference type="SAM" id="MobiDB-lite"/>
    </source>
</evidence>